<dbReference type="PANTHER" id="PTHR47074">
    <property type="entry name" value="BNAC02G40300D PROTEIN"/>
    <property type="match status" value="1"/>
</dbReference>
<sequence length="84" mass="9171">MINTTVVPCSEWTAPPPGLFKLNTDVAIRKGALMIGLCAAIRDEKGKVVIALSKPLPGNFNDEIEELLALREGLLRAKIHKLHI</sequence>
<organism evidence="2 3">
    <name type="scientific">Dipteronia sinensis</name>
    <dbReference type="NCBI Taxonomy" id="43782"/>
    <lineage>
        <taxon>Eukaryota</taxon>
        <taxon>Viridiplantae</taxon>
        <taxon>Streptophyta</taxon>
        <taxon>Embryophyta</taxon>
        <taxon>Tracheophyta</taxon>
        <taxon>Spermatophyta</taxon>
        <taxon>Magnoliopsida</taxon>
        <taxon>eudicotyledons</taxon>
        <taxon>Gunneridae</taxon>
        <taxon>Pentapetalae</taxon>
        <taxon>rosids</taxon>
        <taxon>malvids</taxon>
        <taxon>Sapindales</taxon>
        <taxon>Sapindaceae</taxon>
        <taxon>Hippocastanoideae</taxon>
        <taxon>Acereae</taxon>
        <taxon>Dipteronia</taxon>
    </lineage>
</organism>
<protein>
    <recommendedName>
        <fullName evidence="1">RNase H type-1 domain-containing protein</fullName>
    </recommendedName>
</protein>
<comment type="caution">
    <text evidence="2">The sequence shown here is derived from an EMBL/GenBank/DDBJ whole genome shotgun (WGS) entry which is preliminary data.</text>
</comment>
<proteinExistence type="predicted"/>
<dbReference type="GO" id="GO:0004523">
    <property type="term" value="F:RNA-DNA hybrid ribonuclease activity"/>
    <property type="evidence" value="ECO:0007669"/>
    <property type="project" value="InterPro"/>
</dbReference>
<reference evidence="2" key="1">
    <citation type="journal article" date="2023" name="Plant J.">
        <title>Genome sequences and population genomics provide insights into the demographic history, inbreeding, and mutation load of two 'living fossil' tree species of Dipteronia.</title>
        <authorList>
            <person name="Feng Y."/>
            <person name="Comes H.P."/>
            <person name="Chen J."/>
            <person name="Zhu S."/>
            <person name="Lu R."/>
            <person name="Zhang X."/>
            <person name="Li P."/>
            <person name="Qiu J."/>
            <person name="Olsen K.M."/>
            <person name="Qiu Y."/>
        </authorList>
    </citation>
    <scope>NUCLEOTIDE SEQUENCE</scope>
    <source>
        <strain evidence="2">NBL</strain>
    </source>
</reference>
<name>A0AAE0A0U1_9ROSI</name>
<dbReference type="AlphaFoldDB" id="A0AAE0A0U1"/>
<dbReference type="GO" id="GO:0003676">
    <property type="term" value="F:nucleic acid binding"/>
    <property type="evidence" value="ECO:0007669"/>
    <property type="project" value="InterPro"/>
</dbReference>
<evidence type="ECO:0000313" key="2">
    <source>
        <dbReference type="EMBL" id="KAK3198112.1"/>
    </source>
</evidence>
<feature type="domain" description="RNase H type-1" evidence="1">
    <location>
        <begin position="23"/>
        <end position="82"/>
    </location>
</feature>
<accession>A0AAE0A0U1</accession>
<gene>
    <name evidence="2" type="ORF">Dsin_021527</name>
</gene>
<dbReference type="Pfam" id="PF13456">
    <property type="entry name" value="RVT_3"/>
    <property type="match status" value="1"/>
</dbReference>
<evidence type="ECO:0000313" key="3">
    <source>
        <dbReference type="Proteomes" id="UP001281410"/>
    </source>
</evidence>
<keyword evidence="3" id="KW-1185">Reference proteome</keyword>
<dbReference type="Proteomes" id="UP001281410">
    <property type="component" value="Unassembled WGS sequence"/>
</dbReference>
<dbReference type="EMBL" id="JANJYJ010000007">
    <property type="protein sequence ID" value="KAK3198112.1"/>
    <property type="molecule type" value="Genomic_DNA"/>
</dbReference>
<dbReference type="InterPro" id="IPR052929">
    <property type="entry name" value="RNase_H-like_EbsB-rel"/>
</dbReference>
<evidence type="ECO:0000259" key="1">
    <source>
        <dbReference type="Pfam" id="PF13456"/>
    </source>
</evidence>
<dbReference type="InterPro" id="IPR002156">
    <property type="entry name" value="RNaseH_domain"/>
</dbReference>
<dbReference type="PANTHER" id="PTHR47074:SF11">
    <property type="entry name" value="REVERSE TRANSCRIPTASE-LIKE PROTEIN"/>
    <property type="match status" value="1"/>
</dbReference>